<evidence type="ECO:0000256" key="9">
    <source>
        <dbReference type="ARBA" id="ARBA00038592"/>
    </source>
</evidence>
<evidence type="ECO:0000256" key="5">
    <source>
        <dbReference type="ARBA" id="ARBA00022842"/>
    </source>
</evidence>
<name>A0A5A5TFL7_9CHLR</name>
<dbReference type="Gene3D" id="1.20.120.920">
    <property type="entry name" value="CRISPR-associated endonuclease Cas1, C-terminal domain"/>
    <property type="match status" value="1"/>
</dbReference>
<evidence type="ECO:0000256" key="8">
    <source>
        <dbReference type="ARBA" id="ARBA00023211"/>
    </source>
</evidence>
<keyword evidence="11" id="KW-1185">Reference proteome</keyword>
<dbReference type="Pfam" id="PF01867">
    <property type="entry name" value="Cas_Cas1"/>
    <property type="match status" value="1"/>
</dbReference>
<evidence type="ECO:0000256" key="1">
    <source>
        <dbReference type="ARBA" id="ARBA00022722"/>
    </source>
</evidence>
<keyword evidence="8" id="KW-0464">Manganese</keyword>
<evidence type="ECO:0000313" key="10">
    <source>
        <dbReference type="EMBL" id="GCF10212.1"/>
    </source>
</evidence>
<evidence type="ECO:0008006" key="12">
    <source>
        <dbReference type="Google" id="ProtNLM"/>
    </source>
</evidence>
<evidence type="ECO:0000256" key="4">
    <source>
        <dbReference type="ARBA" id="ARBA00022801"/>
    </source>
</evidence>
<dbReference type="InterPro" id="IPR050646">
    <property type="entry name" value="Cas1"/>
</dbReference>
<dbReference type="EMBL" id="BIXY01000063">
    <property type="protein sequence ID" value="GCF10212.1"/>
    <property type="molecule type" value="Genomic_DNA"/>
</dbReference>
<dbReference type="GO" id="GO:0046872">
    <property type="term" value="F:metal ion binding"/>
    <property type="evidence" value="ECO:0007669"/>
    <property type="project" value="UniProtKB-KW"/>
</dbReference>
<dbReference type="GO" id="GO:0004519">
    <property type="term" value="F:endonuclease activity"/>
    <property type="evidence" value="ECO:0007669"/>
    <property type="project" value="UniProtKB-KW"/>
</dbReference>
<reference evidence="10 11" key="1">
    <citation type="submission" date="2019-01" db="EMBL/GenBank/DDBJ databases">
        <title>Draft genome sequence of Dictyobacter sp. Uno17.</title>
        <authorList>
            <person name="Wang C.M."/>
            <person name="Zheng Y."/>
            <person name="Sakai Y."/>
            <person name="Abe K."/>
            <person name="Yokota A."/>
            <person name="Yabe S."/>
        </authorList>
    </citation>
    <scope>NUCLEOTIDE SEQUENCE [LARGE SCALE GENOMIC DNA]</scope>
    <source>
        <strain evidence="10 11">Uno17</strain>
    </source>
</reference>
<dbReference type="GO" id="GO:0003677">
    <property type="term" value="F:DNA binding"/>
    <property type="evidence" value="ECO:0007669"/>
    <property type="project" value="UniProtKB-KW"/>
</dbReference>
<evidence type="ECO:0000256" key="7">
    <source>
        <dbReference type="ARBA" id="ARBA00023125"/>
    </source>
</evidence>
<keyword evidence="1" id="KW-0540">Nuclease</keyword>
<keyword evidence="4" id="KW-0378">Hydrolase</keyword>
<keyword evidence="7" id="KW-0238">DNA-binding</keyword>
<organism evidence="10 11">
    <name type="scientific">Dictyobacter arantiisoli</name>
    <dbReference type="NCBI Taxonomy" id="2014874"/>
    <lineage>
        <taxon>Bacteria</taxon>
        <taxon>Bacillati</taxon>
        <taxon>Chloroflexota</taxon>
        <taxon>Ktedonobacteria</taxon>
        <taxon>Ktedonobacterales</taxon>
        <taxon>Dictyobacteraceae</taxon>
        <taxon>Dictyobacter</taxon>
    </lineage>
</organism>
<dbReference type="GO" id="GO:0016787">
    <property type="term" value="F:hydrolase activity"/>
    <property type="evidence" value="ECO:0007669"/>
    <property type="project" value="UniProtKB-KW"/>
</dbReference>
<dbReference type="OrthoDB" id="9803119at2"/>
<evidence type="ECO:0000256" key="6">
    <source>
        <dbReference type="ARBA" id="ARBA00023118"/>
    </source>
</evidence>
<gene>
    <name evidence="10" type="ORF">KDI_37760</name>
</gene>
<dbReference type="GO" id="GO:0051607">
    <property type="term" value="P:defense response to virus"/>
    <property type="evidence" value="ECO:0007669"/>
    <property type="project" value="UniProtKB-KW"/>
</dbReference>
<evidence type="ECO:0000313" key="11">
    <source>
        <dbReference type="Proteomes" id="UP000322530"/>
    </source>
</evidence>
<dbReference type="AlphaFoldDB" id="A0A5A5TFL7"/>
<evidence type="ECO:0000256" key="3">
    <source>
        <dbReference type="ARBA" id="ARBA00022759"/>
    </source>
</evidence>
<evidence type="ECO:0000256" key="2">
    <source>
        <dbReference type="ARBA" id="ARBA00022723"/>
    </source>
</evidence>
<dbReference type="InterPro" id="IPR002729">
    <property type="entry name" value="CRISPR-assoc_Cas1"/>
</dbReference>
<comment type="subunit">
    <text evidence="9">Homodimer, forms a heterotetramer with a Cas2 homodimer.</text>
</comment>
<dbReference type="NCBIfam" id="TIGR00287">
    <property type="entry name" value="cas1"/>
    <property type="match status" value="1"/>
</dbReference>
<dbReference type="PANTHER" id="PTHR34353">
    <property type="entry name" value="CRISPR-ASSOCIATED ENDONUCLEASE CAS1 1"/>
    <property type="match status" value="1"/>
</dbReference>
<keyword evidence="2" id="KW-0479">Metal-binding</keyword>
<sequence length="193" mass="22517">MRQPPDTIALSYLNALEYCPRRFYYEFVEGEMLANEFVLEGTLQHQHADEAGQKQEDGEIRISRLYLCSENLHIAGFDPYIGYLHSSAYGRPALALDLMEEFRPLIVDSVVIALLNNRMLSPDDFQQEMGAYRLKKEPRKIFLTNLEERFNEEVTHPVFAYKTKYKHCIELQARLVAKYLTGEIPAYIPFVMR</sequence>
<dbReference type="Proteomes" id="UP000322530">
    <property type="component" value="Unassembled WGS sequence"/>
</dbReference>
<dbReference type="InterPro" id="IPR042206">
    <property type="entry name" value="CRISPR-assoc_Cas1_C"/>
</dbReference>
<keyword evidence="3" id="KW-0255">Endonuclease</keyword>
<dbReference type="RefSeq" id="WP_149403106.1">
    <property type="nucleotide sequence ID" value="NZ_BIXY01000063.1"/>
</dbReference>
<proteinExistence type="predicted"/>
<keyword evidence="5" id="KW-0460">Magnesium</keyword>
<keyword evidence="6" id="KW-0051">Antiviral defense</keyword>
<comment type="caution">
    <text evidence="10">The sequence shown here is derived from an EMBL/GenBank/DDBJ whole genome shotgun (WGS) entry which is preliminary data.</text>
</comment>
<accession>A0A5A5TFL7</accession>
<dbReference type="PANTHER" id="PTHR34353:SF2">
    <property type="entry name" value="CRISPR-ASSOCIATED ENDONUCLEASE CAS1 1"/>
    <property type="match status" value="1"/>
</dbReference>
<dbReference type="GO" id="GO:0043571">
    <property type="term" value="P:maintenance of CRISPR repeat elements"/>
    <property type="evidence" value="ECO:0007669"/>
    <property type="project" value="InterPro"/>
</dbReference>
<protein>
    <recommendedName>
        <fullName evidence="12">CRISPR-associated endonuclease Cas1</fullName>
    </recommendedName>
</protein>
<dbReference type="CDD" id="cd09634">
    <property type="entry name" value="Cas1_I-II-III"/>
    <property type="match status" value="1"/>
</dbReference>